<feature type="domain" description="Cell wall-active antibiotics response LiaF-like C-terminal" evidence="2">
    <location>
        <begin position="19"/>
        <end position="79"/>
    </location>
</feature>
<comment type="caution">
    <text evidence="3">The sequence shown here is derived from an EMBL/GenBank/DDBJ whole genome shotgun (WGS) entry which is preliminary data.</text>
</comment>
<dbReference type="PANTHER" id="PTHR40763:SF5">
    <property type="entry name" value="MEMBRANE PROTEIN"/>
    <property type="match status" value="1"/>
</dbReference>
<feature type="non-terminal residue" evidence="3">
    <location>
        <position position="1"/>
    </location>
</feature>
<accession>A0A4R4ZI00</accession>
<name>A0A4R4ZI00_9ACTN</name>
<organism evidence="3 4">
    <name type="scientific">Actinomadura rubrisoli</name>
    <dbReference type="NCBI Taxonomy" id="2530368"/>
    <lineage>
        <taxon>Bacteria</taxon>
        <taxon>Bacillati</taxon>
        <taxon>Actinomycetota</taxon>
        <taxon>Actinomycetes</taxon>
        <taxon>Streptosporangiales</taxon>
        <taxon>Thermomonosporaceae</taxon>
        <taxon>Actinomadura</taxon>
    </lineage>
</organism>
<dbReference type="AlphaFoldDB" id="A0A4R4ZI00"/>
<keyword evidence="4" id="KW-1185">Reference proteome</keyword>
<dbReference type="Pfam" id="PF09922">
    <property type="entry name" value="LiaF-like_C"/>
    <property type="match status" value="1"/>
</dbReference>
<proteinExistence type="predicted"/>
<evidence type="ECO:0000313" key="4">
    <source>
        <dbReference type="Proteomes" id="UP000294513"/>
    </source>
</evidence>
<dbReference type="PANTHER" id="PTHR40763">
    <property type="entry name" value="MEMBRANE PROTEIN-RELATED"/>
    <property type="match status" value="1"/>
</dbReference>
<feature type="region of interest" description="Disordered" evidence="1">
    <location>
        <begin position="128"/>
        <end position="154"/>
    </location>
</feature>
<reference evidence="3 4" key="1">
    <citation type="submission" date="2019-03" db="EMBL/GenBank/DDBJ databases">
        <title>Draft genome sequences of novel Actinobacteria.</title>
        <authorList>
            <person name="Sahin N."/>
            <person name="Ay H."/>
            <person name="Saygin H."/>
        </authorList>
    </citation>
    <scope>NUCLEOTIDE SEQUENCE [LARGE SCALE GENOMIC DNA]</scope>
    <source>
        <strain evidence="3 4">H3C3</strain>
    </source>
</reference>
<evidence type="ECO:0000259" key="2">
    <source>
        <dbReference type="Pfam" id="PF09922"/>
    </source>
</evidence>
<dbReference type="EMBL" id="SMKU01000742">
    <property type="protein sequence ID" value="TDD58203.1"/>
    <property type="molecule type" value="Genomic_DNA"/>
</dbReference>
<evidence type="ECO:0000313" key="3">
    <source>
        <dbReference type="EMBL" id="TDD58203.1"/>
    </source>
</evidence>
<feature type="compositionally biased region" description="Basic and acidic residues" evidence="1">
    <location>
        <begin position="131"/>
        <end position="154"/>
    </location>
</feature>
<gene>
    <name evidence="3" type="ORF">E1298_47225</name>
</gene>
<sequence>PQSSTLAAVFSGVERKGRWLVEEHTNIACLFGGAELDFRQAVLSRREVTVNISCLFGGVEIIVPPGVRVMPSMFAIFAGSDCPEDDTVDPDAPVIRLTGMLLFGGVSVTRRAVDERYRRGDRHHRIHEAHRRREEKLDRRQGRREESLRRRDERRDRLRELRAERHRNH</sequence>
<dbReference type="InterPro" id="IPR024425">
    <property type="entry name" value="LiaF-like_C"/>
</dbReference>
<protein>
    <submittedName>
        <fullName evidence="3">DUF1707 and DUF2154 domain-containing protein</fullName>
    </submittedName>
</protein>
<dbReference type="Proteomes" id="UP000294513">
    <property type="component" value="Unassembled WGS sequence"/>
</dbReference>
<dbReference type="RefSeq" id="WP_165976010.1">
    <property type="nucleotide sequence ID" value="NZ_SMKU01000742.1"/>
</dbReference>
<evidence type="ECO:0000256" key="1">
    <source>
        <dbReference type="SAM" id="MobiDB-lite"/>
    </source>
</evidence>